<feature type="region of interest" description="Disordered" evidence="9">
    <location>
        <begin position="1"/>
        <end position="38"/>
    </location>
</feature>
<keyword evidence="4" id="KW-0547">Nucleotide-binding</keyword>
<dbReference type="AlphaFoldDB" id="A0A9W8MY04"/>
<evidence type="ECO:0000256" key="4">
    <source>
        <dbReference type="ARBA" id="ARBA00022741"/>
    </source>
</evidence>
<dbReference type="PROSITE" id="PS50032">
    <property type="entry name" value="KA1"/>
    <property type="match status" value="1"/>
</dbReference>
<feature type="domain" description="KA1" evidence="10">
    <location>
        <begin position="280"/>
        <end position="329"/>
    </location>
</feature>
<evidence type="ECO:0000256" key="1">
    <source>
        <dbReference type="ARBA" id="ARBA00012513"/>
    </source>
</evidence>
<dbReference type="EC" id="2.7.11.1" evidence="1"/>
<keyword evidence="2" id="KW-0723">Serine/threonine-protein kinase</keyword>
<gene>
    <name evidence="11" type="ORF">NLJ89_g4446</name>
</gene>
<dbReference type="GO" id="GO:0005524">
    <property type="term" value="F:ATP binding"/>
    <property type="evidence" value="ECO:0007669"/>
    <property type="project" value="UniProtKB-KW"/>
</dbReference>
<dbReference type="Proteomes" id="UP001148786">
    <property type="component" value="Unassembled WGS sequence"/>
</dbReference>
<dbReference type="InterPro" id="IPR001772">
    <property type="entry name" value="KA1_dom"/>
</dbReference>
<feature type="compositionally biased region" description="Low complexity" evidence="9">
    <location>
        <begin position="167"/>
        <end position="189"/>
    </location>
</feature>
<dbReference type="SUPFAM" id="SSF103243">
    <property type="entry name" value="KA1-like"/>
    <property type="match status" value="1"/>
</dbReference>
<evidence type="ECO:0000256" key="9">
    <source>
        <dbReference type="SAM" id="MobiDB-lite"/>
    </source>
</evidence>
<reference evidence="11" key="1">
    <citation type="submission" date="2022-07" db="EMBL/GenBank/DDBJ databases">
        <title>Genome Sequence of Agrocybe chaxingu.</title>
        <authorList>
            <person name="Buettner E."/>
        </authorList>
    </citation>
    <scope>NUCLEOTIDE SEQUENCE</scope>
    <source>
        <strain evidence="11">MP-N11</strain>
    </source>
</reference>
<dbReference type="EMBL" id="JANKHO010000366">
    <property type="protein sequence ID" value="KAJ3510856.1"/>
    <property type="molecule type" value="Genomic_DNA"/>
</dbReference>
<evidence type="ECO:0000256" key="8">
    <source>
        <dbReference type="ARBA" id="ARBA00048679"/>
    </source>
</evidence>
<comment type="catalytic activity">
    <reaction evidence="7">
        <text>L-threonyl-[protein] + ATP = O-phospho-L-threonyl-[protein] + ADP + H(+)</text>
        <dbReference type="Rhea" id="RHEA:46608"/>
        <dbReference type="Rhea" id="RHEA-COMP:11060"/>
        <dbReference type="Rhea" id="RHEA-COMP:11605"/>
        <dbReference type="ChEBI" id="CHEBI:15378"/>
        <dbReference type="ChEBI" id="CHEBI:30013"/>
        <dbReference type="ChEBI" id="CHEBI:30616"/>
        <dbReference type="ChEBI" id="CHEBI:61977"/>
        <dbReference type="ChEBI" id="CHEBI:456216"/>
        <dbReference type="EC" id="2.7.11.1"/>
    </reaction>
</comment>
<comment type="caution">
    <text evidence="11">The sequence shown here is derived from an EMBL/GenBank/DDBJ whole genome shotgun (WGS) entry which is preliminary data.</text>
</comment>
<evidence type="ECO:0000256" key="6">
    <source>
        <dbReference type="ARBA" id="ARBA00022840"/>
    </source>
</evidence>
<keyword evidence="5" id="KW-0418">Kinase</keyword>
<evidence type="ECO:0000256" key="3">
    <source>
        <dbReference type="ARBA" id="ARBA00022679"/>
    </source>
</evidence>
<protein>
    <recommendedName>
        <fullName evidence="1">non-specific serine/threonine protein kinase</fullName>
        <ecNumber evidence="1">2.7.11.1</ecNumber>
    </recommendedName>
</protein>
<sequence length="329" mass="36039">MAEKREEEEGVDAQNGVGEEGAEETFKDESERHQNDKDFKPVFLKGLFSVATTSTKSPSVIKADVRRVLDRMQVQYRETKTGFECIHLPSIDLSSVETPTIRGHHQQPSSTSGETSPMTPIQSRPSIVKKASKLSFGMKREKGKEREHSIDKEKEKEKEGKEKETPSRPSGGPTLTTTPSSASSSFFNVSSNHTVVAPADGQAQAQPHTNGLSPTTPQPEQESPPPRSHSPAAISTIASAKGKVLPPIPRDFGGRATSPLPRSPSPLPTGEVDKEVFESMGNNSLSVRFEINIVKVPWLPLHGIQFRRAGGDGWQYQMLARRVLTELKL</sequence>
<feature type="compositionally biased region" description="Polar residues" evidence="9">
    <location>
        <begin position="203"/>
        <end position="212"/>
    </location>
</feature>
<proteinExistence type="predicted"/>
<organism evidence="11 12">
    <name type="scientific">Agrocybe chaxingu</name>
    <dbReference type="NCBI Taxonomy" id="84603"/>
    <lineage>
        <taxon>Eukaryota</taxon>
        <taxon>Fungi</taxon>
        <taxon>Dikarya</taxon>
        <taxon>Basidiomycota</taxon>
        <taxon>Agaricomycotina</taxon>
        <taxon>Agaricomycetes</taxon>
        <taxon>Agaricomycetidae</taxon>
        <taxon>Agaricales</taxon>
        <taxon>Agaricineae</taxon>
        <taxon>Strophariaceae</taxon>
        <taxon>Agrocybe</taxon>
    </lineage>
</organism>
<evidence type="ECO:0000256" key="2">
    <source>
        <dbReference type="ARBA" id="ARBA00022527"/>
    </source>
</evidence>
<name>A0A9W8MY04_9AGAR</name>
<feature type="region of interest" description="Disordered" evidence="9">
    <location>
        <begin position="202"/>
        <end position="271"/>
    </location>
</feature>
<dbReference type="Gene3D" id="3.30.310.80">
    <property type="entry name" value="Kinase associated domain 1, KA1"/>
    <property type="match status" value="2"/>
</dbReference>
<feature type="compositionally biased region" description="Basic and acidic residues" evidence="9">
    <location>
        <begin position="138"/>
        <end position="166"/>
    </location>
</feature>
<keyword evidence="3" id="KW-0808">Transferase</keyword>
<keyword evidence="12" id="KW-1185">Reference proteome</keyword>
<keyword evidence="6" id="KW-0067">ATP-binding</keyword>
<dbReference type="OrthoDB" id="3060417at2759"/>
<comment type="catalytic activity">
    <reaction evidence="8">
        <text>L-seryl-[protein] + ATP = O-phospho-L-seryl-[protein] + ADP + H(+)</text>
        <dbReference type="Rhea" id="RHEA:17989"/>
        <dbReference type="Rhea" id="RHEA-COMP:9863"/>
        <dbReference type="Rhea" id="RHEA-COMP:11604"/>
        <dbReference type="ChEBI" id="CHEBI:15378"/>
        <dbReference type="ChEBI" id="CHEBI:29999"/>
        <dbReference type="ChEBI" id="CHEBI:30616"/>
        <dbReference type="ChEBI" id="CHEBI:83421"/>
        <dbReference type="ChEBI" id="CHEBI:456216"/>
        <dbReference type="EC" id="2.7.11.1"/>
    </reaction>
</comment>
<evidence type="ECO:0000313" key="11">
    <source>
        <dbReference type="EMBL" id="KAJ3510856.1"/>
    </source>
</evidence>
<evidence type="ECO:0000256" key="7">
    <source>
        <dbReference type="ARBA" id="ARBA00047899"/>
    </source>
</evidence>
<feature type="compositionally biased region" description="Polar residues" evidence="9">
    <location>
        <begin position="106"/>
        <end position="125"/>
    </location>
</feature>
<feature type="compositionally biased region" description="Basic and acidic residues" evidence="9">
    <location>
        <begin position="24"/>
        <end position="38"/>
    </location>
</feature>
<evidence type="ECO:0000313" key="12">
    <source>
        <dbReference type="Proteomes" id="UP001148786"/>
    </source>
</evidence>
<dbReference type="GO" id="GO:0004674">
    <property type="term" value="F:protein serine/threonine kinase activity"/>
    <property type="evidence" value="ECO:0007669"/>
    <property type="project" value="UniProtKB-KW"/>
</dbReference>
<dbReference type="InterPro" id="IPR028375">
    <property type="entry name" value="KA1/Ssp2_C"/>
</dbReference>
<feature type="region of interest" description="Disordered" evidence="9">
    <location>
        <begin position="96"/>
        <end position="189"/>
    </location>
</feature>
<accession>A0A9W8MY04</accession>
<evidence type="ECO:0000256" key="5">
    <source>
        <dbReference type="ARBA" id="ARBA00022777"/>
    </source>
</evidence>
<evidence type="ECO:0000259" key="10">
    <source>
        <dbReference type="PROSITE" id="PS50032"/>
    </source>
</evidence>
<dbReference type="Pfam" id="PF02149">
    <property type="entry name" value="KA1"/>
    <property type="match status" value="1"/>
</dbReference>